<comment type="caution">
    <text evidence="14">The sequence shown here is derived from an EMBL/GenBank/DDBJ whole genome shotgun (WGS) entry which is preliminary data.</text>
</comment>
<dbReference type="GO" id="GO:0003700">
    <property type="term" value="F:DNA-binding transcription factor activity"/>
    <property type="evidence" value="ECO:0007669"/>
    <property type="project" value="InterPro"/>
</dbReference>
<dbReference type="CDD" id="cd00018">
    <property type="entry name" value="AP2"/>
    <property type="match status" value="1"/>
</dbReference>
<dbReference type="SMART" id="SM00380">
    <property type="entry name" value="AP2"/>
    <property type="match status" value="1"/>
</dbReference>
<dbReference type="AlphaFoldDB" id="A0AAP0QK27"/>
<accession>A0AAP0QK27</accession>
<evidence type="ECO:0000256" key="1">
    <source>
        <dbReference type="ARBA" id="ARBA00004123"/>
    </source>
</evidence>
<sequence>MACDEEMSWSLSSLSEGRISLSNDGQVATHPHQRQEIDEEDEVSALQRRLQESSIMVRSEQNENKRRKLKSKVWDEFTKYKGEDGTDWAICSLCKKEFDGSSKKGTTHLKNHLDRCRAKIKFKGGSGDTGKSIKTRDLADINEKSVIDLIKNSFDAKGMTTFQVNQEEKESGIVARNQQNEKKGKKLKSKVWDVFTKYKGEDGMDWAKCSICEKEFDGSSKKGTTHLKNHLQRCRANYKRKEAGTGGDDDKSVKTMPIVIKEKSVKDSFDAVPEASRCHLLGELESELSVSTSSNWTHSRMSSSFSRLYPCLADNWGNLPLVEDDSEDIVVYNLLRDALTVGMGPTAAARRSSPGAPAVPQADQSATALVPGEGRRYRGVRLRPRGKYGAEIRDQFGGGGARIWLGTFETAEDAALAYDRAAYRMRGPRAHLNFPLLPLVSREPEPVRIRARKI</sequence>
<evidence type="ECO:0000256" key="6">
    <source>
        <dbReference type="ARBA" id="ARBA00023125"/>
    </source>
</evidence>
<dbReference type="InterPro" id="IPR036236">
    <property type="entry name" value="Znf_C2H2_sf"/>
</dbReference>
<dbReference type="PANTHER" id="PTHR34396">
    <property type="entry name" value="OS03G0264950 PROTEIN-RELATED"/>
    <property type="match status" value="1"/>
</dbReference>
<dbReference type="InterPro" id="IPR036955">
    <property type="entry name" value="AP2/ERF_dom_sf"/>
</dbReference>
<dbReference type="EMBL" id="JBCGBO010000005">
    <property type="protein sequence ID" value="KAK9200868.1"/>
    <property type="molecule type" value="Genomic_DNA"/>
</dbReference>
<feature type="region of interest" description="Disordered" evidence="11">
    <location>
        <begin position="346"/>
        <end position="365"/>
    </location>
</feature>
<dbReference type="Proteomes" id="UP001428341">
    <property type="component" value="Unassembled WGS sequence"/>
</dbReference>
<dbReference type="GO" id="GO:0006357">
    <property type="term" value="P:regulation of transcription by RNA polymerase II"/>
    <property type="evidence" value="ECO:0007669"/>
    <property type="project" value="TreeGrafter"/>
</dbReference>
<feature type="domain" description="BED-type" evidence="12">
    <location>
        <begin position="186"/>
        <end position="242"/>
    </location>
</feature>
<comment type="subcellular location">
    <subcellularLocation>
        <location evidence="1">Nucleus</location>
    </subcellularLocation>
</comment>
<evidence type="ECO:0000256" key="7">
    <source>
        <dbReference type="ARBA" id="ARBA00023163"/>
    </source>
</evidence>
<gene>
    <name evidence="14" type="ORF">WN944_016067</name>
</gene>
<dbReference type="Pfam" id="PF02892">
    <property type="entry name" value="zf-BED"/>
    <property type="match status" value="1"/>
</dbReference>
<name>A0AAP0QK27_9ROSI</name>
<evidence type="ECO:0000256" key="4">
    <source>
        <dbReference type="ARBA" id="ARBA00022833"/>
    </source>
</evidence>
<dbReference type="PRINTS" id="PR00367">
    <property type="entry name" value="ETHRSPELEMNT"/>
</dbReference>
<reference evidence="14 15" key="1">
    <citation type="submission" date="2024-05" db="EMBL/GenBank/DDBJ databases">
        <title>Haplotype-resolved chromosome-level genome assembly of Huyou (Citrus changshanensis).</title>
        <authorList>
            <person name="Miao C."/>
            <person name="Chen W."/>
            <person name="Wu Y."/>
            <person name="Wang L."/>
            <person name="Zhao S."/>
            <person name="Grierson D."/>
            <person name="Xu C."/>
            <person name="Chen K."/>
        </authorList>
    </citation>
    <scope>NUCLEOTIDE SEQUENCE [LARGE SCALE GENOMIC DNA]</scope>
    <source>
        <strain evidence="14">01-14</strain>
        <tissue evidence="14">Leaf</tissue>
    </source>
</reference>
<protein>
    <submittedName>
        <fullName evidence="14">Uncharacterized protein</fullName>
    </submittedName>
</protein>
<evidence type="ECO:0000256" key="8">
    <source>
        <dbReference type="ARBA" id="ARBA00023242"/>
    </source>
</evidence>
<dbReference type="InterPro" id="IPR001471">
    <property type="entry name" value="AP2/ERF_dom"/>
</dbReference>
<dbReference type="GO" id="GO:0005634">
    <property type="term" value="C:nucleus"/>
    <property type="evidence" value="ECO:0007669"/>
    <property type="project" value="UniProtKB-SubCell"/>
</dbReference>
<comment type="similarity">
    <text evidence="9">Belongs to the AP2/ERF transcription factor family. ERF subfamily.</text>
</comment>
<feature type="region of interest" description="Disordered" evidence="11">
    <location>
        <begin position="20"/>
        <end position="45"/>
    </location>
</feature>
<keyword evidence="2" id="KW-0479">Metal-binding</keyword>
<dbReference type="InterPro" id="IPR016177">
    <property type="entry name" value="DNA-bd_dom_sf"/>
</dbReference>
<keyword evidence="7" id="KW-0804">Transcription</keyword>
<keyword evidence="15" id="KW-1185">Reference proteome</keyword>
<dbReference type="SMART" id="SM00614">
    <property type="entry name" value="ZnF_BED"/>
    <property type="match status" value="2"/>
</dbReference>
<keyword evidence="3 10" id="KW-0863">Zinc-finger</keyword>
<evidence type="ECO:0000313" key="14">
    <source>
        <dbReference type="EMBL" id="KAK9200868.1"/>
    </source>
</evidence>
<dbReference type="SUPFAM" id="SSF54171">
    <property type="entry name" value="DNA-binding domain"/>
    <property type="match status" value="1"/>
</dbReference>
<dbReference type="Pfam" id="PF00847">
    <property type="entry name" value="AP2"/>
    <property type="match status" value="1"/>
</dbReference>
<feature type="domain" description="BED-type" evidence="12">
    <location>
        <begin position="68"/>
        <end position="115"/>
    </location>
</feature>
<dbReference type="InterPro" id="IPR053031">
    <property type="entry name" value="Cuticle_assoc_protein"/>
</dbReference>
<evidence type="ECO:0000256" key="10">
    <source>
        <dbReference type="PROSITE-ProRule" id="PRU00027"/>
    </source>
</evidence>
<evidence type="ECO:0000256" key="3">
    <source>
        <dbReference type="ARBA" id="ARBA00022771"/>
    </source>
</evidence>
<organism evidence="14 15">
    <name type="scientific">Citrus x changshan-huyou</name>
    <dbReference type="NCBI Taxonomy" id="2935761"/>
    <lineage>
        <taxon>Eukaryota</taxon>
        <taxon>Viridiplantae</taxon>
        <taxon>Streptophyta</taxon>
        <taxon>Embryophyta</taxon>
        <taxon>Tracheophyta</taxon>
        <taxon>Spermatophyta</taxon>
        <taxon>Magnoliopsida</taxon>
        <taxon>eudicotyledons</taxon>
        <taxon>Gunneridae</taxon>
        <taxon>Pentapetalae</taxon>
        <taxon>rosids</taxon>
        <taxon>malvids</taxon>
        <taxon>Sapindales</taxon>
        <taxon>Rutaceae</taxon>
        <taxon>Aurantioideae</taxon>
        <taxon>Citrus</taxon>
    </lineage>
</organism>
<evidence type="ECO:0000259" key="13">
    <source>
        <dbReference type="PROSITE" id="PS51032"/>
    </source>
</evidence>
<dbReference type="GO" id="GO:0008270">
    <property type="term" value="F:zinc ion binding"/>
    <property type="evidence" value="ECO:0007669"/>
    <property type="project" value="UniProtKB-KW"/>
</dbReference>
<dbReference type="PROSITE" id="PS50808">
    <property type="entry name" value="ZF_BED"/>
    <property type="match status" value="2"/>
</dbReference>
<dbReference type="PROSITE" id="PS51032">
    <property type="entry name" value="AP2_ERF"/>
    <property type="match status" value="1"/>
</dbReference>
<evidence type="ECO:0000256" key="9">
    <source>
        <dbReference type="ARBA" id="ARBA00024343"/>
    </source>
</evidence>
<evidence type="ECO:0000313" key="15">
    <source>
        <dbReference type="Proteomes" id="UP001428341"/>
    </source>
</evidence>
<evidence type="ECO:0000259" key="12">
    <source>
        <dbReference type="PROSITE" id="PS50808"/>
    </source>
</evidence>
<keyword evidence="8" id="KW-0539">Nucleus</keyword>
<proteinExistence type="inferred from homology"/>
<keyword evidence="4" id="KW-0862">Zinc</keyword>
<dbReference type="FunFam" id="3.30.730.10:FF:000001">
    <property type="entry name" value="Ethylene-responsive transcription factor 2"/>
    <property type="match status" value="1"/>
</dbReference>
<evidence type="ECO:0000256" key="2">
    <source>
        <dbReference type="ARBA" id="ARBA00022723"/>
    </source>
</evidence>
<evidence type="ECO:0000256" key="11">
    <source>
        <dbReference type="SAM" id="MobiDB-lite"/>
    </source>
</evidence>
<feature type="compositionally biased region" description="Low complexity" evidence="11">
    <location>
        <begin position="347"/>
        <end position="358"/>
    </location>
</feature>
<evidence type="ECO:0000256" key="5">
    <source>
        <dbReference type="ARBA" id="ARBA00023015"/>
    </source>
</evidence>
<dbReference type="InterPro" id="IPR003656">
    <property type="entry name" value="Znf_BED"/>
</dbReference>
<feature type="domain" description="AP2/ERF" evidence="13">
    <location>
        <begin position="376"/>
        <end position="435"/>
    </location>
</feature>
<dbReference type="Gene3D" id="3.30.730.10">
    <property type="entry name" value="AP2/ERF domain"/>
    <property type="match status" value="1"/>
</dbReference>
<dbReference type="SUPFAM" id="SSF57667">
    <property type="entry name" value="beta-beta-alpha zinc fingers"/>
    <property type="match status" value="2"/>
</dbReference>
<keyword evidence="6" id="KW-0238">DNA-binding</keyword>
<dbReference type="GO" id="GO:1990837">
    <property type="term" value="F:sequence-specific double-stranded DNA binding"/>
    <property type="evidence" value="ECO:0007669"/>
    <property type="project" value="TreeGrafter"/>
</dbReference>
<dbReference type="PANTHER" id="PTHR34396:SF25">
    <property type="entry name" value="BOUNDARY ELEMENT ASSOCIATED FACTOR"/>
    <property type="match status" value="1"/>
</dbReference>
<keyword evidence="5" id="KW-0805">Transcription regulation</keyword>